<feature type="compositionally biased region" description="Polar residues" evidence="1">
    <location>
        <begin position="1"/>
        <end position="11"/>
    </location>
</feature>
<feature type="region of interest" description="Disordered" evidence="1">
    <location>
        <begin position="1"/>
        <end position="44"/>
    </location>
</feature>
<gene>
    <name evidence="2" type="ORF">PXEA_LOCUS28918</name>
</gene>
<dbReference type="AlphaFoldDB" id="A0A3S5AF56"/>
<evidence type="ECO:0000256" key="1">
    <source>
        <dbReference type="SAM" id="MobiDB-lite"/>
    </source>
</evidence>
<keyword evidence="3" id="KW-1185">Reference proteome</keyword>
<evidence type="ECO:0000313" key="3">
    <source>
        <dbReference type="Proteomes" id="UP000784294"/>
    </source>
</evidence>
<comment type="caution">
    <text evidence="2">The sequence shown here is derived from an EMBL/GenBank/DDBJ whole genome shotgun (WGS) entry which is preliminary data.</text>
</comment>
<dbReference type="Proteomes" id="UP000784294">
    <property type="component" value="Unassembled WGS sequence"/>
</dbReference>
<proteinExistence type="predicted"/>
<sequence>MPSLTSPSSSCRCARAPPVGSPNQPTNPPAQNPPGLTNAPASGASFCLFSTGPPVTSHPISTLRGGLTSSMPAPEANSAGVSSRAARHVGTLPTEDEDEENVYTSEFVLV</sequence>
<evidence type="ECO:0000313" key="2">
    <source>
        <dbReference type="EMBL" id="VEL35478.1"/>
    </source>
</evidence>
<organism evidence="2 3">
    <name type="scientific">Protopolystoma xenopodis</name>
    <dbReference type="NCBI Taxonomy" id="117903"/>
    <lineage>
        <taxon>Eukaryota</taxon>
        <taxon>Metazoa</taxon>
        <taxon>Spiralia</taxon>
        <taxon>Lophotrochozoa</taxon>
        <taxon>Platyhelminthes</taxon>
        <taxon>Monogenea</taxon>
        <taxon>Polyopisthocotylea</taxon>
        <taxon>Polystomatidea</taxon>
        <taxon>Polystomatidae</taxon>
        <taxon>Protopolystoma</taxon>
    </lineage>
</organism>
<name>A0A3S5AF56_9PLAT</name>
<reference evidence="2" key="1">
    <citation type="submission" date="2018-11" db="EMBL/GenBank/DDBJ databases">
        <authorList>
            <consortium name="Pathogen Informatics"/>
        </authorList>
    </citation>
    <scope>NUCLEOTIDE SEQUENCE</scope>
</reference>
<dbReference type="EMBL" id="CAAALY010249939">
    <property type="protein sequence ID" value="VEL35478.1"/>
    <property type="molecule type" value="Genomic_DNA"/>
</dbReference>
<feature type="region of interest" description="Disordered" evidence="1">
    <location>
        <begin position="59"/>
        <end position="86"/>
    </location>
</feature>
<protein>
    <submittedName>
        <fullName evidence="2">Uncharacterized protein</fullName>
    </submittedName>
</protein>
<accession>A0A3S5AF56</accession>